<organism evidence="2 3">
    <name type="scientific">Platysternon megacephalum</name>
    <name type="common">big-headed turtle</name>
    <dbReference type="NCBI Taxonomy" id="55544"/>
    <lineage>
        <taxon>Eukaryota</taxon>
        <taxon>Metazoa</taxon>
        <taxon>Chordata</taxon>
        <taxon>Craniata</taxon>
        <taxon>Vertebrata</taxon>
        <taxon>Euteleostomi</taxon>
        <taxon>Archelosauria</taxon>
        <taxon>Testudinata</taxon>
        <taxon>Testudines</taxon>
        <taxon>Cryptodira</taxon>
        <taxon>Durocryptodira</taxon>
        <taxon>Testudinoidea</taxon>
        <taxon>Platysternidae</taxon>
        <taxon>Platysternon</taxon>
    </lineage>
</organism>
<dbReference type="AlphaFoldDB" id="A0A4D9DN85"/>
<gene>
    <name evidence="2" type="ORF">DR999_PMT19355</name>
</gene>
<name>A0A4D9DN85_9SAUR</name>
<feature type="region of interest" description="Disordered" evidence="1">
    <location>
        <begin position="1"/>
        <end position="54"/>
    </location>
</feature>
<evidence type="ECO:0000313" key="2">
    <source>
        <dbReference type="EMBL" id="TFJ98686.1"/>
    </source>
</evidence>
<feature type="compositionally biased region" description="Polar residues" evidence="1">
    <location>
        <begin position="29"/>
        <end position="49"/>
    </location>
</feature>
<reference evidence="2 3" key="2">
    <citation type="submission" date="2019-04" db="EMBL/GenBank/DDBJ databases">
        <title>The genome sequence of big-headed turtle.</title>
        <authorList>
            <person name="Gong S."/>
        </authorList>
    </citation>
    <scope>NUCLEOTIDE SEQUENCE [LARGE SCALE GENOMIC DNA]</scope>
    <source>
        <strain evidence="2">DO16091913</strain>
        <tissue evidence="2">Muscle</tissue>
    </source>
</reference>
<protein>
    <submittedName>
        <fullName evidence="2">TBC1 domain family member 2A</fullName>
    </submittedName>
</protein>
<reference evidence="2 3" key="1">
    <citation type="submission" date="2019-04" db="EMBL/GenBank/DDBJ databases">
        <title>Draft genome of the big-headed turtle Platysternon megacephalum.</title>
        <authorList>
            <person name="Gong S."/>
        </authorList>
    </citation>
    <scope>NUCLEOTIDE SEQUENCE [LARGE SCALE GENOMIC DNA]</scope>
    <source>
        <strain evidence="2">DO16091913</strain>
        <tissue evidence="2">Muscle</tissue>
    </source>
</reference>
<keyword evidence="3" id="KW-1185">Reference proteome</keyword>
<dbReference type="Proteomes" id="UP000297703">
    <property type="component" value="Unassembled WGS sequence"/>
</dbReference>
<comment type="caution">
    <text evidence="2">The sequence shown here is derived from an EMBL/GenBank/DDBJ whole genome shotgun (WGS) entry which is preliminary data.</text>
</comment>
<sequence>MLGQCSAHLPPSGDDDRGGPAGRQCRSAAATSEGSSGQKSTPGGSSAPPQQLWGGLCLFPAPSTPLNQMLSDPGSCVHQTPCKIPQCSLDPIPSHRPKAPPLQGLAELTAAVLEEARAFAIPPPRDLGDGKQLPLAREGSWGIWPQQQGLCGGRA</sequence>
<evidence type="ECO:0000256" key="1">
    <source>
        <dbReference type="SAM" id="MobiDB-lite"/>
    </source>
</evidence>
<accession>A0A4D9DN85</accession>
<dbReference type="EMBL" id="QXTE01000375">
    <property type="protein sequence ID" value="TFJ98686.1"/>
    <property type="molecule type" value="Genomic_DNA"/>
</dbReference>
<proteinExistence type="predicted"/>
<evidence type="ECO:0000313" key="3">
    <source>
        <dbReference type="Proteomes" id="UP000297703"/>
    </source>
</evidence>